<sequence>MDSIKKALESMVNTKYHKLNNPDQDSSNTTITGDSNDNDNNSIAQEQQQLRQNKKLRNKKFVKYIIIALLCIAFFIIAFTTFPYQIDENASSNDNKAVDGETHRSLNKPTYGDKHFVSGVITTTTAQYTRSLNKPTYGDKHFVSGVITTTTSQHTPTSTLGSNGVDTATIMETATSDVLMDLGSNVSLSNSSLHDQESNNVSPDAVGVSQIPNVKDPSALNANELAKGYKLVAIQDDSLTTGSISATLELIDEPTDIYGYDFKSLKLKVEYQNYNRLNLRIEPLDLSNTYIVPDDLLNRPQKDITNGSFELASSKLIFRFR</sequence>
<name>A0ACB5U1N6_AMBMO</name>
<protein>
    <submittedName>
        <fullName evidence="1">Unnamed protein product</fullName>
    </submittedName>
</protein>
<organism evidence="1 2">
    <name type="scientific">Ambrosiozyma monospora</name>
    <name type="common">Yeast</name>
    <name type="synonym">Endomycopsis monosporus</name>
    <dbReference type="NCBI Taxonomy" id="43982"/>
    <lineage>
        <taxon>Eukaryota</taxon>
        <taxon>Fungi</taxon>
        <taxon>Dikarya</taxon>
        <taxon>Ascomycota</taxon>
        <taxon>Saccharomycotina</taxon>
        <taxon>Pichiomycetes</taxon>
        <taxon>Pichiales</taxon>
        <taxon>Pichiaceae</taxon>
        <taxon>Ambrosiozyma</taxon>
    </lineage>
</organism>
<evidence type="ECO:0000313" key="1">
    <source>
        <dbReference type="EMBL" id="GME99388.1"/>
    </source>
</evidence>
<dbReference type="Proteomes" id="UP001165064">
    <property type="component" value="Unassembled WGS sequence"/>
</dbReference>
<gene>
    <name evidence="1" type="ORF">Amon02_001070400</name>
</gene>
<proteinExistence type="predicted"/>
<keyword evidence="2" id="KW-1185">Reference proteome</keyword>
<reference evidence="1" key="1">
    <citation type="submission" date="2023-04" db="EMBL/GenBank/DDBJ databases">
        <title>Ambrosiozyma monospora NBRC 10751.</title>
        <authorList>
            <person name="Ichikawa N."/>
            <person name="Sato H."/>
            <person name="Tonouchi N."/>
        </authorList>
    </citation>
    <scope>NUCLEOTIDE SEQUENCE</scope>
    <source>
        <strain evidence="1">NBRC 10751</strain>
    </source>
</reference>
<evidence type="ECO:0000313" key="2">
    <source>
        <dbReference type="Proteomes" id="UP001165064"/>
    </source>
</evidence>
<dbReference type="EMBL" id="BSXS01010969">
    <property type="protein sequence ID" value="GME99388.1"/>
    <property type="molecule type" value="Genomic_DNA"/>
</dbReference>
<accession>A0ACB5U1N6</accession>
<comment type="caution">
    <text evidence="1">The sequence shown here is derived from an EMBL/GenBank/DDBJ whole genome shotgun (WGS) entry which is preliminary data.</text>
</comment>